<dbReference type="VEuPathDB" id="FungiDB:EYZ11_011053"/>
<keyword evidence="3" id="KW-1133">Transmembrane helix</keyword>
<name>A0A5M9MV83_9EURO</name>
<evidence type="ECO:0000313" key="5">
    <source>
        <dbReference type="Proteomes" id="UP000324241"/>
    </source>
</evidence>
<dbReference type="GeneID" id="54326427"/>
<feature type="transmembrane region" description="Helical" evidence="3">
    <location>
        <begin position="30"/>
        <end position="54"/>
    </location>
</feature>
<dbReference type="RefSeq" id="XP_033430393.1">
    <property type="nucleotide sequence ID" value="XM_033568398.1"/>
</dbReference>
<comment type="pathway">
    <text evidence="1">Mycotoxin biosynthesis.</text>
</comment>
<dbReference type="Pfam" id="PF11807">
    <property type="entry name" value="UstYa"/>
    <property type="match status" value="1"/>
</dbReference>
<evidence type="ECO:0000256" key="2">
    <source>
        <dbReference type="ARBA" id="ARBA00035112"/>
    </source>
</evidence>
<evidence type="ECO:0000256" key="1">
    <source>
        <dbReference type="ARBA" id="ARBA00004685"/>
    </source>
</evidence>
<dbReference type="EMBL" id="QUQM01000001">
    <property type="protein sequence ID" value="KAA8651032.1"/>
    <property type="molecule type" value="Genomic_DNA"/>
</dbReference>
<evidence type="ECO:0000256" key="3">
    <source>
        <dbReference type="SAM" id="Phobius"/>
    </source>
</evidence>
<keyword evidence="3" id="KW-0472">Membrane</keyword>
<proteinExistence type="inferred from homology"/>
<protein>
    <submittedName>
        <fullName evidence="4">Uncharacterized protein</fullName>
    </submittedName>
</protein>
<keyword evidence="3" id="KW-0812">Transmembrane</keyword>
<evidence type="ECO:0000313" key="4">
    <source>
        <dbReference type="EMBL" id="KAA8651032.1"/>
    </source>
</evidence>
<dbReference type="AlphaFoldDB" id="A0A5M9MV83"/>
<dbReference type="InterPro" id="IPR021765">
    <property type="entry name" value="UstYa-like"/>
</dbReference>
<reference evidence="4 5" key="1">
    <citation type="submission" date="2019-08" db="EMBL/GenBank/DDBJ databases">
        <title>The genome sequence of a newly discovered highly antifungal drug resistant Aspergillus species, Aspergillus tanneri NIH 1004.</title>
        <authorList>
            <person name="Mounaud S."/>
            <person name="Singh I."/>
            <person name="Joardar V."/>
            <person name="Pakala S."/>
            <person name="Pakala S."/>
            <person name="Venepally P."/>
            <person name="Chung J.K."/>
            <person name="Losada L."/>
            <person name="Nierman W.C."/>
        </authorList>
    </citation>
    <scope>NUCLEOTIDE SEQUENCE [LARGE SCALE GENOMIC DNA]</scope>
    <source>
        <strain evidence="4 5">NIH1004</strain>
    </source>
</reference>
<comment type="similarity">
    <text evidence="2">Belongs to the ustYa family.</text>
</comment>
<dbReference type="OrthoDB" id="3687641at2759"/>
<dbReference type="Proteomes" id="UP000324241">
    <property type="component" value="Unassembled WGS sequence"/>
</dbReference>
<comment type="caution">
    <text evidence="4">The sequence shown here is derived from an EMBL/GenBank/DDBJ whole genome shotgun (WGS) entry which is preliminary data.</text>
</comment>
<dbReference type="PANTHER" id="PTHR33365">
    <property type="entry name" value="YALI0B05434P"/>
    <property type="match status" value="1"/>
</dbReference>
<sequence length="257" mass="29137">MTMMDTDFDEPLLRGNSGPRKKRQWPLKCVVFLTVLLSFAISITVAISLHYILFSQSLIEYGTSMLPGLKAPPLGPILKSYNPDTTYTIYHSNDTRDMWMQLFPRGMGYIQIDKVKELGVIPDFIQNVNTDGSGRFCVAVFHQLHCLVSSCHILAHVVFSPNLLQYLIFEEYSKALQGQIRQPSGHTLHCYDYLRQSIMCAADSNLEPFRSRFDGMKPGDGVDGIGSIHQCRRFEDVFAWAESFRYSDDGDAERFGG</sequence>
<organism evidence="4 5">
    <name type="scientific">Aspergillus tanneri</name>
    <dbReference type="NCBI Taxonomy" id="1220188"/>
    <lineage>
        <taxon>Eukaryota</taxon>
        <taxon>Fungi</taxon>
        <taxon>Dikarya</taxon>
        <taxon>Ascomycota</taxon>
        <taxon>Pezizomycotina</taxon>
        <taxon>Eurotiomycetes</taxon>
        <taxon>Eurotiomycetidae</taxon>
        <taxon>Eurotiales</taxon>
        <taxon>Aspergillaceae</taxon>
        <taxon>Aspergillus</taxon>
        <taxon>Aspergillus subgen. Circumdati</taxon>
    </lineage>
</organism>
<accession>A0A5M9MV83</accession>
<dbReference type="PANTHER" id="PTHR33365:SF4">
    <property type="entry name" value="CYCLOCHLOROTINE BIOSYNTHESIS PROTEIN O"/>
    <property type="match status" value="1"/>
</dbReference>
<gene>
    <name evidence="4" type="ORF">ATNIH1004_003725</name>
</gene>
<dbReference type="GO" id="GO:0043386">
    <property type="term" value="P:mycotoxin biosynthetic process"/>
    <property type="evidence" value="ECO:0007669"/>
    <property type="project" value="InterPro"/>
</dbReference>